<dbReference type="Proteomes" id="UP000235392">
    <property type="component" value="Unassembled WGS sequence"/>
</dbReference>
<comment type="caution">
    <text evidence="1">The sequence shown here is derived from an EMBL/GenBank/DDBJ whole genome shotgun (WGS) entry which is preliminary data.</text>
</comment>
<dbReference type="AlphaFoldDB" id="A0A2N5SU47"/>
<proteinExistence type="predicted"/>
<gene>
    <name evidence="1" type="ORF">PCASD_17170</name>
</gene>
<reference evidence="1 2" key="1">
    <citation type="submission" date="2017-11" db="EMBL/GenBank/DDBJ databases">
        <title>De novo assembly and phasing of dikaryotic genomes from two isolates of Puccinia coronata f. sp. avenae, the causal agent of oat crown rust.</title>
        <authorList>
            <person name="Miller M.E."/>
            <person name="Zhang Y."/>
            <person name="Omidvar V."/>
            <person name="Sperschneider J."/>
            <person name="Schwessinger B."/>
            <person name="Raley C."/>
            <person name="Palmer J.M."/>
            <person name="Garnica D."/>
            <person name="Upadhyaya N."/>
            <person name="Rathjen J."/>
            <person name="Taylor J.M."/>
            <person name="Park R.F."/>
            <person name="Dodds P.N."/>
            <person name="Hirsch C.D."/>
            <person name="Kianian S.F."/>
            <person name="Figueroa M."/>
        </authorList>
    </citation>
    <scope>NUCLEOTIDE SEQUENCE [LARGE SCALE GENOMIC DNA]</scope>
    <source>
        <strain evidence="1">12SD80</strain>
    </source>
</reference>
<dbReference type="EMBL" id="PGCI01000764">
    <property type="protein sequence ID" value="PLW16784.1"/>
    <property type="molecule type" value="Genomic_DNA"/>
</dbReference>
<evidence type="ECO:0000313" key="2">
    <source>
        <dbReference type="Proteomes" id="UP000235392"/>
    </source>
</evidence>
<organism evidence="1 2">
    <name type="scientific">Puccinia coronata f. sp. avenae</name>
    <dbReference type="NCBI Taxonomy" id="200324"/>
    <lineage>
        <taxon>Eukaryota</taxon>
        <taxon>Fungi</taxon>
        <taxon>Dikarya</taxon>
        <taxon>Basidiomycota</taxon>
        <taxon>Pucciniomycotina</taxon>
        <taxon>Pucciniomycetes</taxon>
        <taxon>Pucciniales</taxon>
        <taxon>Pucciniaceae</taxon>
        <taxon>Puccinia</taxon>
    </lineage>
</organism>
<name>A0A2N5SU47_9BASI</name>
<evidence type="ECO:0000313" key="1">
    <source>
        <dbReference type="EMBL" id="PLW16784.1"/>
    </source>
</evidence>
<sequence length="566" mass="62551">MTALFQAPSNIGLDACSPSTFLALELFFPVFIPIGLSLVNLQNSKMKHVLVKETQVQDVDELSTTEDEVDKLANDPTPYHLRSRKTEVNLEYSVFMENFVPNEPSQRKTQTAASATNNSNCIHWIAMISGNTAYGIKKAVEILDEGDFGAFVREAIRVYPSKVIVQLSMDDPRKIVKNRASETQARDLLAMQFGPPAVRATIERQHQHQAFNAKADVADSLHPIVAKLRVNIAKNSAGSNSEYPTFINPYNPSKEMRILHKELWTWGEAIRDNIPGVDYTHPPEGPQYPNFQWRLRRGFENQSHQVPVAPKQPLVSEGSPFPAQVPRTLGVNRPHAGHHLATRFNNQSPSIIIEEGATGPASDVEVMRSTPGNHNGWVYVPEQPAQTFEDPRNVDNFTFVPATPHIENIPLPGHWATNQPAYPTPLSEVTHHNTGAADVSSPILPIVNQPALPGPVKEPAAQVDLAAPGVPPHPNAACPKIPLHTIHPPFPPELENVNMEEYLRVALIPAEDEATRIRLTLLGITEWTYFQSTSYESLVSDGFLPGVAHLLCHGVGRLAAHYLINI</sequence>
<accession>A0A2N5SU47</accession>
<protein>
    <submittedName>
        <fullName evidence="1">Uncharacterized protein</fullName>
    </submittedName>
</protein>